<dbReference type="GO" id="GO:0006281">
    <property type="term" value="P:DNA repair"/>
    <property type="evidence" value="ECO:0007669"/>
    <property type="project" value="InterPro"/>
</dbReference>
<dbReference type="InterPro" id="IPR037493">
    <property type="entry name" value="ExoIII-like"/>
</dbReference>
<dbReference type="GO" id="GO:0008311">
    <property type="term" value="F:double-stranded DNA 3'-5' DNA exonuclease activity"/>
    <property type="evidence" value="ECO:0007669"/>
    <property type="project" value="UniProtKB-EC"/>
</dbReference>
<dbReference type="Gene3D" id="3.60.10.10">
    <property type="entry name" value="Endonuclease/exonuclease/phosphatase"/>
    <property type="match status" value="1"/>
</dbReference>
<dbReference type="InterPro" id="IPR020847">
    <property type="entry name" value="AP_endonuclease_F1_BS"/>
</dbReference>
<dbReference type="GO" id="GO:0046872">
    <property type="term" value="F:metal ion binding"/>
    <property type="evidence" value="ECO:0007669"/>
    <property type="project" value="UniProtKB-KW"/>
</dbReference>
<dbReference type="NCBIfam" id="TIGR00195">
    <property type="entry name" value="exoDNase_III"/>
    <property type="match status" value="1"/>
</dbReference>
<feature type="site" description="Transition state stabilizer" evidence="8">
    <location>
        <position position="153"/>
    </location>
</feature>
<dbReference type="InterPro" id="IPR036691">
    <property type="entry name" value="Endo/exonu/phosph_ase_sf"/>
</dbReference>
<evidence type="ECO:0000313" key="11">
    <source>
        <dbReference type="Proteomes" id="UP000744438"/>
    </source>
</evidence>
<organism evidence="10 11">
    <name type="scientific">SAR86 cluster bacterium</name>
    <dbReference type="NCBI Taxonomy" id="2030880"/>
    <lineage>
        <taxon>Bacteria</taxon>
        <taxon>Pseudomonadati</taxon>
        <taxon>Pseudomonadota</taxon>
        <taxon>Gammaproteobacteria</taxon>
        <taxon>SAR86 cluster</taxon>
    </lineage>
</organism>
<evidence type="ECO:0000256" key="3">
    <source>
        <dbReference type="ARBA" id="ARBA00022723"/>
    </source>
</evidence>
<gene>
    <name evidence="10" type="primary">xthA</name>
    <name evidence="10" type="ORF">ISQ63_02390</name>
</gene>
<evidence type="ECO:0000313" key="10">
    <source>
        <dbReference type="EMBL" id="MBL6811715.1"/>
    </source>
</evidence>
<dbReference type="Pfam" id="PF03372">
    <property type="entry name" value="Exo_endo_phos"/>
    <property type="match status" value="1"/>
</dbReference>
<keyword evidence="4 10" id="KW-0378">Hydrolase</keyword>
<keyword evidence="5 7" id="KW-0460">Magnesium</keyword>
<dbReference type="PROSITE" id="PS00726">
    <property type="entry name" value="AP_NUCLEASE_F1_1"/>
    <property type="match status" value="1"/>
</dbReference>
<feature type="domain" description="Endonuclease/exonuclease/phosphatase" evidence="9">
    <location>
        <begin position="5"/>
        <end position="261"/>
    </location>
</feature>
<evidence type="ECO:0000256" key="5">
    <source>
        <dbReference type="ARBA" id="ARBA00022842"/>
    </source>
</evidence>
<comment type="caution">
    <text evidence="10">The sequence shown here is derived from an EMBL/GenBank/DDBJ whole genome shotgun (WGS) entry which is preliminary data.</text>
</comment>
<feature type="active site" description="Proton acceptor" evidence="6">
    <location>
        <position position="261"/>
    </location>
</feature>
<sequence length="270" mass="31815">MKIFSFNVNGLRARLHQMSALIDKHSPDIICLQETKVDNENYPMERINELGYKAIINGQKGHYGVSTLYKSEPLDFQIGFPTDEEDAQCRLISSKHKFSSQEVTIINGYFPQGESRDHPKKFPYKEKFFKDLMIYLNEYFAPDDNIIILGDLNISPEDIDIGIGENNRKRWLATGKCSFLPEEREWLEKIKNWGFFDSYRKFFPDSNDKFSWFDYRSRGFDDNPKRGLRIDHLWVTKPLLEMAIESEIDYEIRGMEKPSDHAPVWTEFKI</sequence>
<dbReference type="PROSITE" id="PS00727">
    <property type="entry name" value="AP_NUCLEASE_F1_2"/>
    <property type="match status" value="1"/>
</dbReference>
<dbReference type="GO" id="GO:0004519">
    <property type="term" value="F:endonuclease activity"/>
    <property type="evidence" value="ECO:0007669"/>
    <property type="project" value="InterPro"/>
</dbReference>
<evidence type="ECO:0000256" key="6">
    <source>
        <dbReference type="PIRSR" id="PIRSR604808-1"/>
    </source>
</evidence>
<feature type="active site" description="Proton donor/acceptor" evidence="6">
    <location>
        <position position="151"/>
    </location>
</feature>
<dbReference type="PROSITE" id="PS51435">
    <property type="entry name" value="AP_NUCLEASE_F1_4"/>
    <property type="match status" value="1"/>
</dbReference>
<dbReference type="NCBIfam" id="NF008733">
    <property type="entry name" value="PRK11756.1"/>
    <property type="match status" value="1"/>
</dbReference>
<keyword evidence="7" id="KW-0464">Manganese</keyword>
<dbReference type="InterPro" id="IPR020848">
    <property type="entry name" value="AP_endonuclease_F1_CS"/>
</dbReference>
<dbReference type="InterPro" id="IPR004808">
    <property type="entry name" value="AP_endonuc_1"/>
</dbReference>
<dbReference type="NCBIfam" id="TIGR00633">
    <property type="entry name" value="xth"/>
    <property type="match status" value="1"/>
</dbReference>
<feature type="binding site" evidence="7">
    <location>
        <position position="34"/>
    </location>
    <ligand>
        <name>Mg(2+)</name>
        <dbReference type="ChEBI" id="CHEBI:18420"/>
        <label>1</label>
    </ligand>
</feature>
<protein>
    <submittedName>
        <fullName evidence="10">Exodeoxyribonuclease III</fullName>
        <ecNumber evidence="10">3.1.11.2</ecNumber>
    </submittedName>
</protein>
<accession>A0A937LGM1</accession>
<dbReference type="PANTHER" id="PTHR43250">
    <property type="entry name" value="EXODEOXYRIBONUCLEASE III"/>
    <property type="match status" value="1"/>
</dbReference>
<dbReference type="SUPFAM" id="SSF56219">
    <property type="entry name" value="DNase I-like"/>
    <property type="match status" value="1"/>
</dbReference>
<dbReference type="EMBL" id="JADHQC010000009">
    <property type="protein sequence ID" value="MBL6811715.1"/>
    <property type="molecule type" value="Genomic_DNA"/>
</dbReference>
<feature type="active site" evidence="6">
    <location>
        <position position="109"/>
    </location>
</feature>
<evidence type="ECO:0000256" key="4">
    <source>
        <dbReference type="ARBA" id="ARBA00022801"/>
    </source>
</evidence>
<evidence type="ECO:0000256" key="7">
    <source>
        <dbReference type="PIRSR" id="PIRSR604808-2"/>
    </source>
</evidence>
<proteinExistence type="inferred from homology"/>
<evidence type="ECO:0000256" key="8">
    <source>
        <dbReference type="PIRSR" id="PIRSR604808-3"/>
    </source>
</evidence>
<dbReference type="CDD" id="cd09086">
    <property type="entry name" value="ExoIII-like_AP-endo"/>
    <property type="match status" value="1"/>
</dbReference>
<feature type="binding site" evidence="7">
    <location>
        <position position="151"/>
    </location>
    <ligand>
        <name>Mg(2+)</name>
        <dbReference type="ChEBI" id="CHEBI:18420"/>
        <label>1</label>
    </ligand>
</feature>
<comment type="cofactor">
    <cofactor evidence="1">
        <name>Mn(2+)</name>
        <dbReference type="ChEBI" id="CHEBI:29035"/>
    </cofactor>
</comment>
<feature type="binding site" evidence="7">
    <location>
        <position position="7"/>
    </location>
    <ligand>
        <name>Mg(2+)</name>
        <dbReference type="ChEBI" id="CHEBI:18420"/>
        <label>1</label>
    </ligand>
</feature>
<reference evidence="10" key="1">
    <citation type="submission" date="2020-10" db="EMBL/GenBank/DDBJ databases">
        <title>Microbiome of the Black Sea water column analyzed by genome centric metagenomics.</title>
        <authorList>
            <person name="Cabello-Yeves P.J."/>
            <person name="Callieri C."/>
            <person name="Picazo A."/>
            <person name="Mehrshad M."/>
            <person name="Haro-Moreno J.M."/>
            <person name="Roda-Garcia J."/>
            <person name="Dzembekova N."/>
            <person name="Slabakova V."/>
            <person name="Slabakova N."/>
            <person name="Moncheva S."/>
            <person name="Rodriguez-Valera F."/>
        </authorList>
    </citation>
    <scope>NUCLEOTIDE SEQUENCE</scope>
    <source>
        <strain evidence="10">BS307-5m-G49</strain>
    </source>
</reference>
<feature type="site" description="Interaction with DNA substrate" evidence="8">
    <location>
        <position position="261"/>
    </location>
</feature>
<dbReference type="Proteomes" id="UP000744438">
    <property type="component" value="Unassembled WGS sequence"/>
</dbReference>
<dbReference type="EC" id="3.1.11.2" evidence="10"/>
<feature type="binding site" evidence="7">
    <location>
        <position position="153"/>
    </location>
    <ligand>
        <name>Mg(2+)</name>
        <dbReference type="ChEBI" id="CHEBI:18420"/>
        <label>1</label>
    </ligand>
</feature>
<dbReference type="AlphaFoldDB" id="A0A937LGM1"/>
<evidence type="ECO:0000256" key="2">
    <source>
        <dbReference type="ARBA" id="ARBA00007092"/>
    </source>
</evidence>
<feature type="site" description="Important for catalytic activity" evidence="8">
    <location>
        <position position="231"/>
    </location>
</feature>
<keyword evidence="3 7" id="KW-0479">Metal-binding</keyword>
<feature type="binding site" evidence="7">
    <location>
        <position position="261"/>
    </location>
    <ligand>
        <name>Mg(2+)</name>
        <dbReference type="ChEBI" id="CHEBI:18420"/>
        <label>1</label>
    </ligand>
</feature>
<comment type="cofactor">
    <cofactor evidence="7">
        <name>Mg(2+)</name>
        <dbReference type="ChEBI" id="CHEBI:18420"/>
    </cofactor>
    <cofactor evidence="7">
        <name>Mn(2+)</name>
        <dbReference type="ChEBI" id="CHEBI:29035"/>
    </cofactor>
    <text evidence="7">Probably binds two magnesium or manganese ions per subunit.</text>
</comment>
<feature type="binding site" evidence="7">
    <location>
        <position position="260"/>
    </location>
    <ligand>
        <name>Mg(2+)</name>
        <dbReference type="ChEBI" id="CHEBI:18420"/>
        <label>1</label>
    </ligand>
</feature>
<evidence type="ECO:0000259" key="9">
    <source>
        <dbReference type="Pfam" id="PF03372"/>
    </source>
</evidence>
<comment type="similarity">
    <text evidence="2">Belongs to the DNA repair enzymes AP/ExoA family.</text>
</comment>
<dbReference type="PANTHER" id="PTHR43250:SF2">
    <property type="entry name" value="EXODEOXYRIBONUCLEASE III"/>
    <property type="match status" value="1"/>
</dbReference>
<evidence type="ECO:0000256" key="1">
    <source>
        <dbReference type="ARBA" id="ARBA00001936"/>
    </source>
</evidence>
<dbReference type="InterPro" id="IPR005135">
    <property type="entry name" value="Endo/exonuclease/phosphatase"/>
</dbReference>
<name>A0A937LGM1_9GAMM</name>
<dbReference type="GO" id="GO:0003677">
    <property type="term" value="F:DNA binding"/>
    <property type="evidence" value="ECO:0007669"/>
    <property type="project" value="InterPro"/>
</dbReference>